<protein>
    <submittedName>
        <fullName evidence="1">Uncharacterized protein</fullName>
    </submittedName>
</protein>
<evidence type="ECO:0000313" key="2">
    <source>
        <dbReference type="Proteomes" id="UP000607645"/>
    </source>
</evidence>
<reference evidence="1" key="1">
    <citation type="submission" date="2020-08" db="EMBL/GenBank/DDBJ databases">
        <title>Genome public.</title>
        <authorList>
            <person name="Liu C."/>
            <person name="Sun Q."/>
        </authorList>
    </citation>
    <scope>NUCLEOTIDE SEQUENCE</scope>
    <source>
        <strain evidence="1">NSJ-52</strain>
    </source>
</reference>
<sequence>MAQQKPGFEDFIGTVDSGSRDFVRALHGIFTEHGCKLEIKEAKSGYVVSYLLNRKTVMNYVFRRKGLLARIYAGHIAGYMELLESLPVALTAQLRAAPDCKRLLNTAACNSKCAMGYDFILQDQRLQKCRYSAFLIPVCEENNPTIEALLTRELAFCSQKA</sequence>
<proteinExistence type="predicted"/>
<organism evidence="1 2">
    <name type="scientific">Lawsonibacter faecis</name>
    <dbReference type="NCBI Taxonomy" id="2763052"/>
    <lineage>
        <taxon>Bacteria</taxon>
        <taxon>Bacillati</taxon>
        <taxon>Bacillota</taxon>
        <taxon>Clostridia</taxon>
        <taxon>Eubacteriales</taxon>
        <taxon>Oscillospiraceae</taxon>
        <taxon>Lawsonibacter</taxon>
    </lineage>
</organism>
<comment type="caution">
    <text evidence="1">The sequence shown here is derived from an EMBL/GenBank/DDBJ whole genome shotgun (WGS) entry which is preliminary data.</text>
</comment>
<evidence type="ECO:0000313" key="1">
    <source>
        <dbReference type="EMBL" id="MBC5737073.1"/>
    </source>
</evidence>
<dbReference type="AlphaFoldDB" id="A0A8J6MGM7"/>
<accession>A0A8J6MGM7</accession>
<dbReference type="EMBL" id="JACOPQ010000005">
    <property type="protein sequence ID" value="MBC5737073.1"/>
    <property type="molecule type" value="Genomic_DNA"/>
</dbReference>
<keyword evidence="2" id="KW-1185">Reference proteome</keyword>
<gene>
    <name evidence="1" type="ORF">H8S62_08610</name>
</gene>
<dbReference type="Proteomes" id="UP000607645">
    <property type="component" value="Unassembled WGS sequence"/>
</dbReference>
<name>A0A8J6MGM7_9FIRM</name>
<dbReference type="RefSeq" id="WP_155151349.1">
    <property type="nucleotide sequence ID" value="NZ_JACOPQ010000005.1"/>
</dbReference>